<evidence type="ECO:0000256" key="10">
    <source>
        <dbReference type="ARBA" id="ARBA00022676"/>
    </source>
</evidence>
<keyword evidence="9 16" id="KW-0028">Amino-acid biosynthesis</keyword>
<evidence type="ECO:0000256" key="4">
    <source>
        <dbReference type="ARBA" id="ARBA00009489"/>
    </source>
</evidence>
<dbReference type="PANTHER" id="PTHR21403">
    <property type="entry name" value="ATP PHOSPHORIBOSYLTRANSFERASE ATP-PRTASE"/>
    <property type="match status" value="1"/>
</dbReference>
<dbReference type="NCBIfam" id="TIGR00070">
    <property type="entry name" value="hisG"/>
    <property type="match status" value="1"/>
</dbReference>
<evidence type="ECO:0000256" key="6">
    <source>
        <dbReference type="ARBA" id="ARBA00011946"/>
    </source>
</evidence>
<evidence type="ECO:0000313" key="19">
    <source>
        <dbReference type="Proteomes" id="UP000614811"/>
    </source>
</evidence>
<dbReference type="PROSITE" id="PS01316">
    <property type="entry name" value="ATP_P_PHORIBOSYLTR"/>
    <property type="match status" value="1"/>
</dbReference>
<feature type="domain" description="ATP phosphoribosyltransferase catalytic" evidence="17">
    <location>
        <begin position="51"/>
        <end position="204"/>
    </location>
</feature>
<comment type="function">
    <text evidence="15 16">Catalyzes the condensation of ATP and 5-phosphoribose 1-diphosphate to form N'-(5'-phosphoribosyl)-ATP (PR-ATP). Has a crucial role in the pathway because the rate of histidine biosynthesis seems to be controlled primarily by regulation of HisG enzymatic activity.</text>
</comment>
<evidence type="ECO:0000256" key="8">
    <source>
        <dbReference type="ARBA" id="ARBA00022490"/>
    </source>
</evidence>
<evidence type="ECO:0000256" key="12">
    <source>
        <dbReference type="ARBA" id="ARBA00022741"/>
    </source>
</evidence>
<organism evidence="18 19">
    <name type="scientific">Arenicella chitinivorans</name>
    <dbReference type="NCBI Taxonomy" id="1329800"/>
    <lineage>
        <taxon>Bacteria</taxon>
        <taxon>Pseudomonadati</taxon>
        <taxon>Pseudomonadota</taxon>
        <taxon>Gammaproteobacteria</taxon>
        <taxon>Arenicellales</taxon>
        <taxon>Arenicellaceae</taxon>
        <taxon>Arenicella</taxon>
    </lineage>
</organism>
<dbReference type="EC" id="2.4.2.17" evidence="6 16"/>
<evidence type="ECO:0000256" key="15">
    <source>
        <dbReference type="ARBA" id="ARBA00024861"/>
    </source>
</evidence>
<comment type="similarity">
    <text evidence="4 16">Belongs to the ATP phosphoribosyltransferase family. Short subfamily.</text>
</comment>
<evidence type="ECO:0000256" key="5">
    <source>
        <dbReference type="ARBA" id="ARBA00011496"/>
    </source>
</evidence>
<protein>
    <recommendedName>
        <fullName evidence="7 16">ATP phosphoribosyltransferase</fullName>
        <shortName evidence="16">ATP-PRT</shortName>
        <shortName evidence="16">ATP-PRTase</shortName>
        <ecNumber evidence="6 16">2.4.2.17</ecNumber>
    </recommendedName>
</protein>
<evidence type="ECO:0000256" key="7">
    <source>
        <dbReference type="ARBA" id="ARBA00020998"/>
    </source>
</evidence>
<dbReference type="RefSeq" id="WP_189399134.1">
    <property type="nucleotide sequence ID" value="NZ_BMXA01000002.1"/>
</dbReference>
<keyword evidence="13 16" id="KW-0067">ATP-binding</keyword>
<dbReference type="GO" id="GO:0005524">
    <property type="term" value="F:ATP binding"/>
    <property type="evidence" value="ECO:0007669"/>
    <property type="project" value="UniProtKB-KW"/>
</dbReference>
<dbReference type="CDD" id="cd13595">
    <property type="entry name" value="PBP2_HisGs"/>
    <property type="match status" value="1"/>
</dbReference>
<comment type="pathway">
    <text evidence="3 16">Amino-acid biosynthesis; L-histidine biosynthesis; L-histidine from 5-phospho-alpha-D-ribose 1-diphosphate: step 1/9.</text>
</comment>
<dbReference type="Proteomes" id="UP000614811">
    <property type="component" value="Unassembled WGS sequence"/>
</dbReference>
<dbReference type="PANTHER" id="PTHR21403:SF8">
    <property type="entry name" value="ATP PHOSPHORIBOSYLTRANSFERASE"/>
    <property type="match status" value="1"/>
</dbReference>
<comment type="catalytic activity">
    <reaction evidence="1 16">
        <text>1-(5-phospho-beta-D-ribosyl)-ATP + diphosphate = 5-phospho-alpha-D-ribose 1-diphosphate + ATP</text>
        <dbReference type="Rhea" id="RHEA:18473"/>
        <dbReference type="ChEBI" id="CHEBI:30616"/>
        <dbReference type="ChEBI" id="CHEBI:33019"/>
        <dbReference type="ChEBI" id="CHEBI:58017"/>
        <dbReference type="ChEBI" id="CHEBI:73183"/>
        <dbReference type="EC" id="2.4.2.17"/>
    </reaction>
</comment>
<dbReference type="InterPro" id="IPR024893">
    <property type="entry name" value="ATP_PRibTrfase_HisG_short"/>
</dbReference>
<dbReference type="Pfam" id="PF01634">
    <property type="entry name" value="HisG"/>
    <property type="match status" value="1"/>
</dbReference>
<dbReference type="AlphaFoldDB" id="A0A918RPK0"/>
<keyword evidence="10 16" id="KW-0328">Glycosyltransferase</keyword>
<gene>
    <name evidence="16 18" type="primary">hisG</name>
    <name evidence="18" type="ORF">GCM10008090_11980</name>
</gene>
<keyword evidence="14 16" id="KW-0368">Histidine biosynthesis</keyword>
<accession>A0A918RPK0</accession>
<evidence type="ECO:0000256" key="3">
    <source>
        <dbReference type="ARBA" id="ARBA00004667"/>
    </source>
</evidence>
<dbReference type="InterPro" id="IPR013820">
    <property type="entry name" value="ATP_PRibTrfase_cat"/>
</dbReference>
<evidence type="ECO:0000256" key="1">
    <source>
        <dbReference type="ARBA" id="ARBA00000915"/>
    </source>
</evidence>
<comment type="domain">
    <text evidence="16">Lacks the C-terminal regulatory region which is replaced by HisZ.</text>
</comment>
<evidence type="ECO:0000256" key="9">
    <source>
        <dbReference type="ARBA" id="ARBA00022605"/>
    </source>
</evidence>
<evidence type="ECO:0000313" key="18">
    <source>
        <dbReference type="EMBL" id="GHA04262.1"/>
    </source>
</evidence>
<dbReference type="GO" id="GO:0005737">
    <property type="term" value="C:cytoplasm"/>
    <property type="evidence" value="ECO:0007669"/>
    <property type="project" value="UniProtKB-SubCell"/>
</dbReference>
<keyword evidence="8 16" id="KW-0963">Cytoplasm</keyword>
<evidence type="ECO:0000256" key="13">
    <source>
        <dbReference type="ARBA" id="ARBA00022840"/>
    </source>
</evidence>
<dbReference type="GO" id="GO:0000105">
    <property type="term" value="P:L-histidine biosynthetic process"/>
    <property type="evidence" value="ECO:0007669"/>
    <property type="project" value="UniProtKB-UniRule"/>
</dbReference>
<comment type="subcellular location">
    <subcellularLocation>
        <location evidence="2 16">Cytoplasm</location>
    </subcellularLocation>
</comment>
<dbReference type="InterPro" id="IPR001348">
    <property type="entry name" value="ATP_PRibTrfase_HisG"/>
</dbReference>
<evidence type="ECO:0000256" key="14">
    <source>
        <dbReference type="ARBA" id="ARBA00023102"/>
    </source>
</evidence>
<dbReference type="SUPFAM" id="SSF53850">
    <property type="entry name" value="Periplasmic binding protein-like II"/>
    <property type="match status" value="1"/>
</dbReference>
<evidence type="ECO:0000256" key="2">
    <source>
        <dbReference type="ARBA" id="ARBA00004496"/>
    </source>
</evidence>
<dbReference type="FunFam" id="3.40.190.10:FF:000011">
    <property type="entry name" value="ATP phosphoribosyltransferase"/>
    <property type="match status" value="1"/>
</dbReference>
<dbReference type="GO" id="GO:0003879">
    <property type="term" value="F:ATP phosphoribosyltransferase activity"/>
    <property type="evidence" value="ECO:0007669"/>
    <property type="project" value="UniProtKB-UniRule"/>
</dbReference>
<keyword evidence="19" id="KW-1185">Reference proteome</keyword>
<sequence>MITIALSKGRILKQTIPLLEQVGIQLLDDPFVSRKLIFATNVDDIQCVIIRATDVPTYVQFGAADLGVVGKDGLLEHGGEGLAELLDLGIAKCRLMTAVPAERDFNSRSDKRIRVATKYVKSAQRYYQSKGIQAEIIKLYGAMELAPLVGLADEIVDLVETGSTLKANNLVAKDLVANISCRLIANAASLRVQHDTIRTLVDKLTPHTLSLSNS</sequence>
<keyword evidence="12 16" id="KW-0547">Nucleotide-binding</keyword>
<keyword evidence="11 16" id="KW-0808">Transferase</keyword>
<comment type="caution">
    <text evidence="18">The sequence shown here is derived from an EMBL/GenBank/DDBJ whole genome shotgun (WGS) entry which is preliminary data.</text>
</comment>
<name>A0A918RPK0_9GAMM</name>
<evidence type="ECO:0000256" key="11">
    <source>
        <dbReference type="ARBA" id="ARBA00022679"/>
    </source>
</evidence>
<dbReference type="InterPro" id="IPR018198">
    <property type="entry name" value="ATP_PRibTrfase_CS"/>
</dbReference>
<dbReference type="HAMAP" id="MF_01018">
    <property type="entry name" value="HisG_Short"/>
    <property type="match status" value="1"/>
</dbReference>
<evidence type="ECO:0000259" key="17">
    <source>
        <dbReference type="Pfam" id="PF01634"/>
    </source>
</evidence>
<dbReference type="Gene3D" id="3.40.190.10">
    <property type="entry name" value="Periplasmic binding protein-like II"/>
    <property type="match status" value="2"/>
</dbReference>
<comment type="subunit">
    <text evidence="5 16">Heteromultimer composed of HisG and HisZ subunits.</text>
</comment>
<reference evidence="18" key="2">
    <citation type="submission" date="2020-09" db="EMBL/GenBank/DDBJ databases">
        <authorList>
            <person name="Sun Q."/>
            <person name="Kim S."/>
        </authorList>
    </citation>
    <scope>NUCLEOTIDE SEQUENCE</scope>
    <source>
        <strain evidence="18">KCTC 12711</strain>
    </source>
</reference>
<evidence type="ECO:0000256" key="16">
    <source>
        <dbReference type="HAMAP-Rule" id="MF_01018"/>
    </source>
</evidence>
<reference evidence="18" key="1">
    <citation type="journal article" date="2014" name="Int. J. Syst. Evol. Microbiol.">
        <title>Complete genome sequence of Corynebacterium casei LMG S-19264T (=DSM 44701T), isolated from a smear-ripened cheese.</title>
        <authorList>
            <consortium name="US DOE Joint Genome Institute (JGI-PGF)"/>
            <person name="Walter F."/>
            <person name="Albersmeier A."/>
            <person name="Kalinowski J."/>
            <person name="Ruckert C."/>
        </authorList>
    </citation>
    <scope>NUCLEOTIDE SEQUENCE</scope>
    <source>
        <strain evidence="18">KCTC 12711</strain>
    </source>
</reference>
<dbReference type="EMBL" id="BMXA01000002">
    <property type="protein sequence ID" value="GHA04262.1"/>
    <property type="molecule type" value="Genomic_DNA"/>
</dbReference>
<proteinExistence type="inferred from homology"/>